<comment type="caution">
    <text evidence="1">The sequence shown here is derived from an EMBL/GenBank/DDBJ whole genome shotgun (WGS) entry which is preliminary data.</text>
</comment>
<accession>A0ABW0NVR7</accession>
<evidence type="ECO:0000313" key="1">
    <source>
        <dbReference type="EMBL" id="MFC5504586.1"/>
    </source>
</evidence>
<sequence length="76" mass="8483">MAVVISLASRLRAHNPEDRTERPQSAAILFFTGVRYEREVEPAPADPVVRRRPRALAAGTVRPKRPRKATVARQPA</sequence>
<evidence type="ECO:0000313" key="2">
    <source>
        <dbReference type="Proteomes" id="UP001596060"/>
    </source>
</evidence>
<keyword evidence="2" id="KW-1185">Reference proteome</keyword>
<protein>
    <submittedName>
        <fullName evidence="1">Uncharacterized protein</fullName>
    </submittedName>
</protein>
<dbReference type="EMBL" id="JBHSLU010000007">
    <property type="protein sequence ID" value="MFC5504586.1"/>
    <property type="molecule type" value="Genomic_DNA"/>
</dbReference>
<proteinExistence type="predicted"/>
<organism evidence="1 2">
    <name type="scientific">Bosea massiliensis</name>
    <dbReference type="NCBI Taxonomy" id="151419"/>
    <lineage>
        <taxon>Bacteria</taxon>
        <taxon>Pseudomonadati</taxon>
        <taxon>Pseudomonadota</taxon>
        <taxon>Alphaproteobacteria</taxon>
        <taxon>Hyphomicrobiales</taxon>
        <taxon>Boseaceae</taxon>
        <taxon>Bosea</taxon>
    </lineage>
</organism>
<dbReference type="Proteomes" id="UP001596060">
    <property type="component" value="Unassembled WGS sequence"/>
</dbReference>
<gene>
    <name evidence="1" type="ORF">ACFPN9_04870</name>
</gene>
<reference evidence="2" key="1">
    <citation type="journal article" date="2019" name="Int. J. Syst. Evol. Microbiol.">
        <title>The Global Catalogue of Microorganisms (GCM) 10K type strain sequencing project: providing services to taxonomists for standard genome sequencing and annotation.</title>
        <authorList>
            <consortium name="The Broad Institute Genomics Platform"/>
            <consortium name="The Broad Institute Genome Sequencing Center for Infectious Disease"/>
            <person name="Wu L."/>
            <person name="Ma J."/>
        </authorList>
    </citation>
    <scope>NUCLEOTIDE SEQUENCE [LARGE SCALE GENOMIC DNA]</scope>
    <source>
        <strain evidence="2">CCUG 43117</strain>
    </source>
</reference>
<dbReference type="RefSeq" id="WP_377815637.1">
    <property type="nucleotide sequence ID" value="NZ_JBHSLU010000007.1"/>
</dbReference>
<name>A0ABW0NVR7_9HYPH</name>